<feature type="compositionally biased region" description="Pro residues" evidence="1">
    <location>
        <begin position="156"/>
        <end position="175"/>
    </location>
</feature>
<evidence type="ECO:0000256" key="2">
    <source>
        <dbReference type="SAM" id="Phobius"/>
    </source>
</evidence>
<dbReference type="EMBL" id="VIRS01000071">
    <property type="protein sequence ID" value="TQS39515.1"/>
    <property type="molecule type" value="Genomic_DNA"/>
</dbReference>
<dbReference type="Proteomes" id="UP000317982">
    <property type="component" value="Unassembled WGS sequence"/>
</dbReference>
<keyword evidence="4" id="KW-1185">Reference proteome</keyword>
<dbReference type="RefSeq" id="WP_142710069.1">
    <property type="nucleotide sequence ID" value="NZ_VIRS01000071.1"/>
</dbReference>
<evidence type="ECO:0000313" key="3">
    <source>
        <dbReference type="EMBL" id="TQS39515.1"/>
    </source>
</evidence>
<comment type="caution">
    <text evidence="3">The sequence shown here is derived from an EMBL/GenBank/DDBJ whole genome shotgun (WGS) entry which is preliminary data.</text>
</comment>
<evidence type="ECO:0008006" key="5">
    <source>
        <dbReference type="Google" id="ProtNLM"/>
    </source>
</evidence>
<feature type="transmembrane region" description="Helical" evidence="2">
    <location>
        <begin position="94"/>
        <end position="119"/>
    </location>
</feature>
<keyword evidence="2" id="KW-1133">Transmembrane helix</keyword>
<evidence type="ECO:0000313" key="4">
    <source>
        <dbReference type="Proteomes" id="UP000317982"/>
    </source>
</evidence>
<dbReference type="AlphaFoldDB" id="A0A545AFV1"/>
<protein>
    <recommendedName>
        <fullName evidence="5">DUF3592 domain-containing protein</fullName>
    </recommendedName>
</protein>
<feature type="region of interest" description="Disordered" evidence="1">
    <location>
        <begin position="123"/>
        <end position="175"/>
    </location>
</feature>
<keyword evidence="2" id="KW-0812">Transmembrane</keyword>
<accession>A0A545AFV1</accession>
<dbReference type="InParanoid" id="A0A545AFV1"/>
<evidence type="ECO:0000256" key="1">
    <source>
        <dbReference type="SAM" id="MobiDB-lite"/>
    </source>
</evidence>
<proteinExistence type="predicted"/>
<feature type="compositionally biased region" description="Pro residues" evidence="1">
    <location>
        <begin position="128"/>
        <end position="146"/>
    </location>
</feature>
<keyword evidence="2" id="KW-0472">Membrane</keyword>
<reference evidence="3 4" key="1">
    <citation type="submission" date="2019-07" db="EMBL/GenBank/DDBJ databases">
        <title>Cryptosporangium phraense sp. nov., isolated from plant litter.</title>
        <authorList>
            <person name="Suriyachadkun C."/>
        </authorList>
    </citation>
    <scope>NUCLEOTIDE SEQUENCE [LARGE SCALE GENOMIC DNA]</scope>
    <source>
        <strain evidence="3 4">A-T 5661</strain>
    </source>
</reference>
<sequence length="175" mass="18558">MRAVLSAVILLFVGLGLLGWGGWNLVASTTGEKTTAVVEQCTTTYGRKGRSHTTCTGSWEENGVSQRGQIDGVGDDDEGKSVVVRVHDGEAYSFSWAGILVPAFVGLFMLAGSLVWAVAATRGRKPHPPAPHPGAPYPPHPYPGSPHPGAGYAPWPNQPQRPTPPPYPPPNHPPR</sequence>
<organism evidence="3 4">
    <name type="scientific">Cryptosporangium phraense</name>
    <dbReference type="NCBI Taxonomy" id="2593070"/>
    <lineage>
        <taxon>Bacteria</taxon>
        <taxon>Bacillati</taxon>
        <taxon>Actinomycetota</taxon>
        <taxon>Actinomycetes</taxon>
        <taxon>Cryptosporangiales</taxon>
        <taxon>Cryptosporangiaceae</taxon>
        <taxon>Cryptosporangium</taxon>
    </lineage>
</organism>
<name>A0A545AFV1_9ACTN</name>
<dbReference type="OrthoDB" id="9893648at2"/>
<gene>
    <name evidence="3" type="ORF">FL583_39600</name>
</gene>